<dbReference type="PANTHER" id="PTHR43563:SF1">
    <property type="entry name" value="AMINE OXIDASE [FLAVIN-CONTAINING] B"/>
    <property type="match status" value="1"/>
</dbReference>
<dbReference type="InterPro" id="IPR002937">
    <property type="entry name" value="Amino_oxidase"/>
</dbReference>
<dbReference type="Gene3D" id="3.90.660.10">
    <property type="match status" value="1"/>
</dbReference>
<proteinExistence type="inferred from homology"/>
<dbReference type="Pfam" id="PF01593">
    <property type="entry name" value="Amino_oxidase"/>
    <property type="match status" value="1"/>
</dbReference>
<comment type="similarity">
    <text evidence="2">Belongs to the flavin monoamine oxidase family.</text>
</comment>
<dbReference type="AlphaFoldDB" id="L9XGC2"/>
<dbReference type="RefSeq" id="WP_007258153.1">
    <property type="nucleotide sequence ID" value="NZ_AOHZ01000018.1"/>
</dbReference>
<feature type="domain" description="Amine oxidase" evidence="4">
    <location>
        <begin position="17"/>
        <end position="446"/>
    </location>
</feature>
<dbReference type="Proteomes" id="UP000011602">
    <property type="component" value="Unassembled WGS sequence"/>
</dbReference>
<evidence type="ECO:0000313" key="5">
    <source>
        <dbReference type="EMBL" id="ELY60652.1"/>
    </source>
</evidence>
<reference evidence="5 6" key="1">
    <citation type="journal article" date="2014" name="PLoS Genet.">
        <title>Phylogenetically driven sequencing of extremely halophilic archaea reveals strategies for static and dynamic osmo-response.</title>
        <authorList>
            <person name="Becker E.A."/>
            <person name="Seitzer P.M."/>
            <person name="Tritt A."/>
            <person name="Larsen D."/>
            <person name="Krusor M."/>
            <person name="Yao A.I."/>
            <person name="Wu D."/>
            <person name="Madern D."/>
            <person name="Eisen J.A."/>
            <person name="Darling A.E."/>
            <person name="Facciotti M.T."/>
        </authorList>
    </citation>
    <scope>NUCLEOTIDE SEQUENCE [LARGE SCALE GENOMIC DNA]</scope>
    <source>
        <strain evidence="5 6">JCM 12255</strain>
    </source>
</reference>
<protein>
    <submittedName>
        <fullName evidence="5">Amine oxidase</fullName>
    </submittedName>
</protein>
<dbReference type="Gene3D" id="3.50.50.60">
    <property type="entry name" value="FAD/NAD(P)-binding domain"/>
    <property type="match status" value="1"/>
</dbReference>
<evidence type="ECO:0000259" key="4">
    <source>
        <dbReference type="Pfam" id="PF01593"/>
    </source>
</evidence>
<name>L9XGC2_9EURY</name>
<keyword evidence="6" id="KW-1185">Reference proteome</keyword>
<comment type="cofactor">
    <cofactor evidence="1">
        <name>FAD</name>
        <dbReference type="ChEBI" id="CHEBI:57692"/>
    </cofactor>
</comment>
<accession>L9XGC2</accession>
<dbReference type="EMBL" id="AOHZ01000018">
    <property type="protein sequence ID" value="ELY60652.1"/>
    <property type="molecule type" value="Genomic_DNA"/>
</dbReference>
<sequence>MSETEHVADVAVIGGGLAGLTAARRVHDSGVDVRVLEARDRVGGRTNSREIDGEVVDLGAQWIGPGQNHVKGLVSEFDLDTFEQYVAGEATFRADGEFFRDSDPFEALGLPTQLNLLVAIKLIDRYGEQIPLDAPWEAPKAEHWDATTVATWRDRVVRTSAGRDAFDSIVRALFCVEPAELSLLYFLFYIRAGGGFDRITSVRGGAQQTRITEGAQAISQALADELGDRVHLEAPVERIEHGDDAISVQADGISVSADYAIVAIPPALAGRIEYDPAMPAKRDALTQRMPMGAVIKCVATYEEPFWRDRGLSGEVVDADGPVGLVFDDSPKGGETGSLVGFLVGNSSREWADDPAGRRESVLESFVEYFGPRAGDPEAYEDMVWENEEYSRGCYGGLCGPGAVTGVAEALREPVGRIHWAGTETATRWCGYMDGAVRSGKRAADEVSERVGVRQADEGVTAGTVD</sequence>
<dbReference type="InterPro" id="IPR036188">
    <property type="entry name" value="FAD/NAD-bd_sf"/>
</dbReference>
<dbReference type="STRING" id="1227499.C493_04226"/>
<gene>
    <name evidence="5" type="ORF">C493_04226</name>
</gene>
<evidence type="ECO:0000313" key="6">
    <source>
        <dbReference type="Proteomes" id="UP000011602"/>
    </source>
</evidence>
<dbReference type="PANTHER" id="PTHR43563">
    <property type="entry name" value="AMINE OXIDASE"/>
    <property type="match status" value="1"/>
</dbReference>
<dbReference type="InterPro" id="IPR050703">
    <property type="entry name" value="Flavin_MAO"/>
</dbReference>
<evidence type="ECO:0000256" key="3">
    <source>
        <dbReference type="ARBA" id="ARBA00023002"/>
    </source>
</evidence>
<dbReference type="GO" id="GO:0016491">
    <property type="term" value="F:oxidoreductase activity"/>
    <property type="evidence" value="ECO:0007669"/>
    <property type="project" value="UniProtKB-KW"/>
</dbReference>
<dbReference type="OrthoDB" id="203172at2157"/>
<comment type="caution">
    <text evidence="5">The sequence shown here is derived from an EMBL/GenBank/DDBJ whole genome shotgun (WGS) entry which is preliminary data.</text>
</comment>
<dbReference type="Gene3D" id="1.10.405.10">
    <property type="entry name" value="Guanine Nucleotide Dissociation Inhibitor, domain 1"/>
    <property type="match status" value="1"/>
</dbReference>
<dbReference type="PATRIC" id="fig|1227499.3.peg.866"/>
<evidence type="ECO:0000256" key="2">
    <source>
        <dbReference type="ARBA" id="ARBA00005995"/>
    </source>
</evidence>
<dbReference type="PRINTS" id="PR00757">
    <property type="entry name" value="AMINEOXDASEF"/>
</dbReference>
<dbReference type="SUPFAM" id="SSF51905">
    <property type="entry name" value="FAD/NAD(P)-binding domain"/>
    <property type="match status" value="1"/>
</dbReference>
<evidence type="ECO:0000256" key="1">
    <source>
        <dbReference type="ARBA" id="ARBA00001974"/>
    </source>
</evidence>
<organism evidence="5 6">
    <name type="scientific">Natronolimnohabitans innermongolicus JCM 12255</name>
    <dbReference type="NCBI Taxonomy" id="1227499"/>
    <lineage>
        <taxon>Archaea</taxon>
        <taxon>Methanobacteriati</taxon>
        <taxon>Methanobacteriota</taxon>
        <taxon>Stenosarchaea group</taxon>
        <taxon>Halobacteria</taxon>
        <taxon>Halobacteriales</taxon>
        <taxon>Natrialbaceae</taxon>
        <taxon>Natronolimnohabitans</taxon>
    </lineage>
</organism>
<keyword evidence="3" id="KW-0560">Oxidoreductase</keyword>
<dbReference type="SUPFAM" id="SSF54373">
    <property type="entry name" value="FAD-linked reductases, C-terminal domain"/>
    <property type="match status" value="1"/>
</dbReference>
<dbReference type="eggNOG" id="arCOG01522">
    <property type="taxonomic scope" value="Archaea"/>
</dbReference>
<dbReference type="InterPro" id="IPR001613">
    <property type="entry name" value="Flavin_amine_oxidase"/>
</dbReference>